<dbReference type="AlphaFoldDB" id="A0A840IFK0"/>
<dbReference type="RefSeq" id="WP_183343517.1">
    <property type="nucleotide sequence ID" value="NZ_JACHNU010000005.1"/>
</dbReference>
<name>A0A840IFK0_9ACTN</name>
<dbReference type="Proteomes" id="UP000585272">
    <property type="component" value="Unassembled WGS sequence"/>
</dbReference>
<evidence type="ECO:0000313" key="1">
    <source>
        <dbReference type="EMBL" id="MBB4663787.1"/>
    </source>
</evidence>
<sequence length="146" mass="16100">MPTLWTIGYERLAPEALVAELEAAGVVRVLDVRERPQSRRPGMSKTKLGERLAAHGIAYEHRRSLGTPPEIRSFYRRSAVREAARRYRAHAEANAAAELDALAAELTRGGPATALLCLEAEPSGCHRRVLAELLRERVPGLEVVDL</sequence>
<keyword evidence="2" id="KW-1185">Reference proteome</keyword>
<dbReference type="EMBL" id="JACHNU010000005">
    <property type="protein sequence ID" value="MBB4663787.1"/>
    <property type="molecule type" value="Genomic_DNA"/>
</dbReference>
<reference evidence="1 2" key="1">
    <citation type="submission" date="2020-08" db="EMBL/GenBank/DDBJ databases">
        <title>Genomic Encyclopedia of Archaeal and Bacterial Type Strains, Phase II (KMG-II): from individual species to whole genera.</title>
        <authorList>
            <person name="Goeker M."/>
        </authorList>
    </citation>
    <scope>NUCLEOTIDE SEQUENCE [LARGE SCALE GENOMIC DNA]</scope>
    <source>
        <strain evidence="1 2">DSM 23288</strain>
    </source>
</reference>
<gene>
    <name evidence="1" type="ORF">BDZ31_003388</name>
</gene>
<dbReference type="InterPro" id="IPR014519">
    <property type="entry name" value="UCP024492"/>
</dbReference>
<organism evidence="1 2">
    <name type="scientific">Conexibacter arvalis</name>
    <dbReference type="NCBI Taxonomy" id="912552"/>
    <lineage>
        <taxon>Bacteria</taxon>
        <taxon>Bacillati</taxon>
        <taxon>Actinomycetota</taxon>
        <taxon>Thermoleophilia</taxon>
        <taxon>Solirubrobacterales</taxon>
        <taxon>Conexibacteraceae</taxon>
        <taxon>Conexibacter</taxon>
    </lineage>
</organism>
<accession>A0A840IFK0</accession>
<evidence type="ECO:0000313" key="2">
    <source>
        <dbReference type="Proteomes" id="UP000585272"/>
    </source>
</evidence>
<dbReference type="PANTHER" id="PTHR39337">
    <property type="entry name" value="BLR5642 PROTEIN"/>
    <property type="match status" value="1"/>
</dbReference>
<dbReference type="InterPro" id="IPR007438">
    <property type="entry name" value="DUF488"/>
</dbReference>
<dbReference type="PANTHER" id="PTHR39337:SF1">
    <property type="entry name" value="BLR5642 PROTEIN"/>
    <property type="match status" value="1"/>
</dbReference>
<proteinExistence type="predicted"/>
<protein>
    <submittedName>
        <fullName evidence="1">Uncharacterized protein (DUF488 family)</fullName>
    </submittedName>
</protein>
<comment type="caution">
    <text evidence="1">The sequence shown here is derived from an EMBL/GenBank/DDBJ whole genome shotgun (WGS) entry which is preliminary data.</text>
</comment>
<dbReference type="Pfam" id="PF04343">
    <property type="entry name" value="DUF488"/>
    <property type="match status" value="1"/>
</dbReference>
<dbReference type="PIRSF" id="PIRSF024492">
    <property type="entry name" value="UCP024492"/>
    <property type="match status" value="1"/>
</dbReference>